<accession>F4S814</accession>
<reference evidence="2" key="1">
    <citation type="journal article" date="2011" name="Proc. Natl. Acad. Sci. U.S.A.">
        <title>Obligate biotrophy features unraveled by the genomic analysis of rust fungi.</title>
        <authorList>
            <person name="Duplessis S."/>
            <person name="Cuomo C.A."/>
            <person name="Lin Y.-C."/>
            <person name="Aerts A."/>
            <person name="Tisserant E."/>
            <person name="Veneault-Fourrey C."/>
            <person name="Joly D.L."/>
            <person name="Hacquard S."/>
            <person name="Amselem J."/>
            <person name="Cantarel B.L."/>
            <person name="Chiu R."/>
            <person name="Coutinho P.M."/>
            <person name="Feau N."/>
            <person name="Field M."/>
            <person name="Frey P."/>
            <person name="Gelhaye E."/>
            <person name="Goldberg J."/>
            <person name="Grabherr M.G."/>
            <person name="Kodira C.D."/>
            <person name="Kohler A."/>
            <person name="Kuees U."/>
            <person name="Lindquist E.A."/>
            <person name="Lucas S.M."/>
            <person name="Mago R."/>
            <person name="Mauceli E."/>
            <person name="Morin E."/>
            <person name="Murat C."/>
            <person name="Pangilinan J.L."/>
            <person name="Park R."/>
            <person name="Pearson M."/>
            <person name="Quesneville H."/>
            <person name="Rouhier N."/>
            <person name="Sakthikumar S."/>
            <person name="Salamov A.A."/>
            <person name="Schmutz J."/>
            <person name="Selles B."/>
            <person name="Shapiro H."/>
            <person name="Tanguay P."/>
            <person name="Tuskan G.A."/>
            <person name="Henrissat B."/>
            <person name="Van de Peer Y."/>
            <person name="Rouze P."/>
            <person name="Ellis J.G."/>
            <person name="Dodds P.N."/>
            <person name="Schein J.E."/>
            <person name="Zhong S."/>
            <person name="Hamelin R.C."/>
            <person name="Grigoriev I.V."/>
            <person name="Szabo L.J."/>
            <person name="Martin F."/>
        </authorList>
    </citation>
    <scope>NUCLEOTIDE SEQUENCE [LARGE SCALE GENOMIC DNA]</scope>
    <source>
        <strain evidence="2">98AG31 / pathotype 3-4-7</strain>
    </source>
</reference>
<dbReference type="KEGG" id="mlr:MELLADRAFT_68747"/>
<dbReference type="OrthoDB" id="341421at2759"/>
<organism evidence="2">
    <name type="scientific">Melampsora larici-populina (strain 98AG31 / pathotype 3-4-7)</name>
    <name type="common">Poplar leaf rust fungus</name>
    <dbReference type="NCBI Taxonomy" id="747676"/>
    <lineage>
        <taxon>Eukaryota</taxon>
        <taxon>Fungi</taxon>
        <taxon>Dikarya</taxon>
        <taxon>Basidiomycota</taxon>
        <taxon>Pucciniomycotina</taxon>
        <taxon>Pucciniomycetes</taxon>
        <taxon>Pucciniales</taxon>
        <taxon>Melampsoraceae</taxon>
        <taxon>Melampsora</taxon>
    </lineage>
</organism>
<dbReference type="InParanoid" id="F4S814"/>
<protein>
    <submittedName>
        <fullName evidence="1">Uncharacterized protein</fullName>
    </submittedName>
</protein>
<evidence type="ECO:0000313" key="1">
    <source>
        <dbReference type="EMBL" id="EGF99207.1"/>
    </source>
</evidence>
<sequence length="153" mass="17315">MTHGDIMANGFMFCARHGQELCHRCCVDHRLCNTVSIEKELAALLESRGDDPDIDADDRPSIDLFAYALFPLGDPWDPDDDIPCCDHTEADYCGKCHLKSTPRILIGIPDAYCWTLITLCDTIARLDSNFQKVDGRKYIYIVNMNISFSHELV</sequence>
<keyword evidence="2" id="KW-1185">Reference proteome</keyword>
<dbReference type="Proteomes" id="UP000001072">
    <property type="component" value="Unassembled WGS sequence"/>
</dbReference>
<dbReference type="EMBL" id="GL883162">
    <property type="protein sequence ID" value="EGF99207.1"/>
    <property type="molecule type" value="Genomic_DNA"/>
</dbReference>
<dbReference type="VEuPathDB" id="FungiDB:MELLADRAFT_68747"/>
<name>F4S814_MELLP</name>
<evidence type="ECO:0000313" key="2">
    <source>
        <dbReference type="Proteomes" id="UP000001072"/>
    </source>
</evidence>
<dbReference type="HOGENOM" id="CLU_1713680_0_0_1"/>
<gene>
    <name evidence="1" type="ORF">MELLADRAFT_68747</name>
</gene>
<dbReference type="AlphaFoldDB" id="F4S814"/>
<proteinExistence type="predicted"/>
<dbReference type="GeneID" id="18931100"/>
<dbReference type="RefSeq" id="XP_007417502.1">
    <property type="nucleotide sequence ID" value="XM_007417440.1"/>
</dbReference>